<name>A0A841PPC0_9BACL</name>
<dbReference type="Proteomes" id="UP000568839">
    <property type="component" value="Unassembled WGS sequence"/>
</dbReference>
<keyword evidence="2" id="KW-1185">Reference proteome</keyword>
<reference evidence="1 2" key="1">
    <citation type="submission" date="2020-08" db="EMBL/GenBank/DDBJ databases">
        <title>Genomic Encyclopedia of Type Strains, Phase IV (KMG-IV): sequencing the most valuable type-strain genomes for metagenomic binning, comparative biology and taxonomic classification.</title>
        <authorList>
            <person name="Goeker M."/>
        </authorList>
    </citation>
    <scope>NUCLEOTIDE SEQUENCE [LARGE SCALE GENOMIC DNA]</scope>
    <source>
        <strain evidence="1 2">DSM 21769</strain>
    </source>
</reference>
<comment type="caution">
    <text evidence="1">The sequence shown here is derived from an EMBL/GenBank/DDBJ whole genome shotgun (WGS) entry which is preliminary data.</text>
</comment>
<protein>
    <submittedName>
        <fullName evidence="1">Uncharacterized protein</fullName>
    </submittedName>
</protein>
<evidence type="ECO:0000313" key="2">
    <source>
        <dbReference type="Proteomes" id="UP000568839"/>
    </source>
</evidence>
<dbReference type="EMBL" id="JACHHJ010000002">
    <property type="protein sequence ID" value="MBB6449654.1"/>
    <property type="molecule type" value="Genomic_DNA"/>
</dbReference>
<proteinExistence type="predicted"/>
<accession>A0A841PPC0</accession>
<dbReference type="AlphaFoldDB" id="A0A841PPC0"/>
<sequence>MKVVSPVDELSINTLEKYEHTFKALADKKRLH</sequence>
<gene>
    <name evidence="1" type="ORF">HNR44_001632</name>
</gene>
<organism evidence="1 2">
    <name type="scientific">Geomicrobium halophilum</name>
    <dbReference type="NCBI Taxonomy" id="549000"/>
    <lineage>
        <taxon>Bacteria</taxon>
        <taxon>Bacillati</taxon>
        <taxon>Bacillota</taxon>
        <taxon>Bacilli</taxon>
        <taxon>Bacillales</taxon>
        <taxon>Geomicrobium</taxon>
    </lineage>
</organism>
<evidence type="ECO:0000313" key="1">
    <source>
        <dbReference type="EMBL" id="MBB6449654.1"/>
    </source>
</evidence>